<keyword evidence="2" id="KW-1185">Reference proteome</keyword>
<name>A0A0S7BV33_9CHLR</name>
<dbReference type="RefSeq" id="WP_062279725.1">
    <property type="nucleotide sequence ID" value="NZ_DF968181.1"/>
</dbReference>
<accession>A0A0S7BV33</accession>
<dbReference type="EMBL" id="DF968181">
    <property type="protein sequence ID" value="GAP40440.1"/>
    <property type="molecule type" value="Genomic_DNA"/>
</dbReference>
<evidence type="ECO:0000313" key="1">
    <source>
        <dbReference type="EMBL" id="GAP40440.1"/>
    </source>
</evidence>
<reference evidence="1" key="1">
    <citation type="journal article" date="2015" name="Genome Announc.">
        <title>Draft Genome Sequence of Anaerolineae Strain TC1, a Novel Isolate from a Methanogenic Wastewater Treatment System.</title>
        <authorList>
            <person name="Matsuura N."/>
            <person name="Tourlousse D.M."/>
            <person name="Sun L."/>
            <person name="Toyonaga M."/>
            <person name="Kuroda K."/>
            <person name="Ohashi A."/>
            <person name="Cruz R."/>
            <person name="Yamaguchi T."/>
            <person name="Sekiguchi Y."/>
        </authorList>
    </citation>
    <scope>NUCLEOTIDE SEQUENCE [LARGE SCALE GENOMIC DNA]</scope>
    <source>
        <strain evidence="1">TC1</strain>
    </source>
</reference>
<sequence>MKSKNLILFSVFLFVFCFCEVQKTKAAVTSTPLTIQFKAGEISSWQSGYISTDSHIRYQLYAMASQNMIVSLGSDTGSAILGITDDYGTVYLSPQSCSSYWSMILPHTGYYYIDIYGPMSGWASGTNYAFQVIIPPIQQKWNPWIQPLPIQSNYQQNGGTIQFNPGTTSAVISGFVPANESIRYSLYAMANQNFIVMLRSSNNTAVLDISDGNGISYLSAVNQYTYWNMVLPKTGTYYIDIVGLDQGTDFTFQVIIPARIVFPANTYWQTYNGSIGSYSVVSYSVYAAAGKTMSVNLNSGATPQAFLRISGVGTGMIYLDHNAHQTGISLSLPATQDYLVEVVSQANPAAYSLTVDIR</sequence>
<dbReference type="AlphaFoldDB" id="A0A0S7BV33"/>
<proteinExistence type="predicted"/>
<protein>
    <submittedName>
        <fullName evidence="1">Uncharacterized protein</fullName>
    </submittedName>
</protein>
<dbReference type="OrthoDB" id="514905at2"/>
<gene>
    <name evidence="1" type="ORF">ATC1_13416</name>
</gene>
<dbReference type="Gene3D" id="2.60.120.380">
    <property type="match status" value="3"/>
</dbReference>
<dbReference type="STRING" id="1678840.ATC1_13416"/>
<dbReference type="Proteomes" id="UP000053370">
    <property type="component" value="Unassembled WGS sequence"/>
</dbReference>
<organism evidence="1">
    <name type="scientific">Flexilinea flocculi</name>
    <dbReference type="NCBI Taxonomy" id="1678840"/>
    <lineage>
        <taxon>Bacteria</taxon>
        <taxon>Bacillati</taxon>
        <taxon>Chloroflexota</taxon>
        <taxon>Anaerolineae</taxon>
        <taxon>Anaerolineales</taxon>
        <taxon>Anaerolineaceae</taxon>
        <taxon>Flexilinea</taxon>
    </lineage>
</organism>
<evidence type="ECO:0000313" key="2">
    <source>
        <dbReference type="Proteomes" id="UP000053370"/>
    </source>
</evidence>